<dbReference type="EMBL" id="MN577573">
    <property type="protein sequence ID" value="QGT51102.1"/>
    <property type="molecule type" value="Genomic_DNA"/>
</dbReference>
<dbReference type="NCBIfam" id="TIGR00368">
    <property type="entry name" value="YifB family Mg chelatase-like AAA ATPase"/>
    <property type="match status" value="1"/>
</dbReference>
<keyword evidence="3" id="KW-0067">ATP-binding</keyword>
<dbReference type="InterPro" id="IPR045006">
    <property type="entry name" value="CHLI-like"/>
</dbReference>
<dbReference type="InterPro" id="IPR027417">
    <property type="entry name" value="P-loop_NTPase"/>
</dbReference>
<organism evidence="5">
    <name type="scientific">uncultured Bacillota bacterium</name>
    <dbReference type="NCBI Taxonomy" id="344338"/>
    <lineage>
        <taxon>Bacteria</taxon>
        <taxon>Bacillati</taxon>
        <taxon>Bacillota</taxon>
        <taxon>environmental samples</taxon>
    </lineage>
</organism>
<sequence length="511" mass="55624">MMIKLNSMGLNGIEGYLVTVEADISAGMPNFDIVGLPDTSVRESRERIRAAIKNTGLSVPAKKITVNLAPADVRKEGAYLDLPIALGILSASEQLALPDAQEYVFLGELSLDGALRRVNGVLPMVISAYQKGIKKVILPYENAAEAAVVAGIEVYGARHLKDILNHFCDVEPLARVTTDVKKVFAHHDEHAPDFADVKGQQQVKRALEVAAAGGHNCLLIGPPGSGKTMLAQRIPTILPDLTFDEALEITKIHSISGALPDGKPLVGARPFRHPHHTISAVGLSGGGTYPKPGEVSLAHNGVLFLDELPEFRKDALEVMRQPLEDGTVTITRASGTLTYPCNVMLVASMNPCPCGYYGDSTRECTCSPDKIKRYVSKISGPLLDRIDLHVEVPAVQYEDLEKKEAGESSAEIKARVDRARAVQTERYQGRKIYSNSNLTVDLIKEYCALGEEENRLMKQAFESLGLSARAHNRILKVARTIADLDDSENIGIAHLAEAIQYRSLDRMFFNG</sequence>
<gene>
    <name evidence="5" type="primary">comM</name>
    <name evidence="5" type="ORF">Firmicute1046_1780</name>
</gene>
<feature type="domain" description="AAA+ ATPase" evidence="4">
    <location>
        <begin position="213"/>
        <end position="396"/>
    </location>
</feature>
<dbReference type="InterPro" id="IPR025158">
    <property type="entry name" value="Mg_chelat-rel_C"/>
</dbReference>
<dbReference type="PRINTS" id="PR01657">
    <property type="entry name" value="MCMFAMILY"/>
</dbReference>
<dbReference type="PANTHER" id="PTHR32039:SF7">
    <property type="entry name" value="COMPETENCE PROTEIN COMM"/>
    <property type="match status" value="1"/>
</dbReference>
<proteinExistence type="inferred from homology"/>
<evidence type="ECO:0000256" key="2">
    <source>
        <dbReference type="ARBA" id="ARBA00022741"/>
    </source>
</evidence>
<dbReference type="SUPFAM" id="SSF52540">
    <property type="entry name" value="P-loop containing nucleoside triphosphate hydrolases"/>
    <property type="match status" value="1"/>
</dbReference>
<dbReference type="Gene3D" id="3.30.230.10">
    <property type="match status" value="1"/>
</dbReference>
<dbReference type="GO" id="GO:0003677">
    <property type="term" value="F:DNA binding"/>
    <property type="evidence" value="ECO:0007669"/>
    <property type="project" value="InterPro"/>
</dbReference>
<name>A0A650ENT6_9FIRM</name>
<dbReference type="InterPro" id="IPR020568">
    <property type="entry name" value="Ribosomal_Su5_D2-typ_SF"/>
</dbReference>
<keyword evidence="2" id="KW-0547">Nucleotide-binding</keyword>
<dbReference type="SUPFAM" id="SSF54211">
    <property type="entry name" value="Ribosomal protein S5 domain 2-like"/>
    <property type="match status" value="1"/>
</dbReference>
<dbReference type="PANTHER" id="PTHR32039">
    <property type="entry name" value="MAGNESIUM-CHELATASE SUBUNIT CHLI"/>
    <property type="match status" value="1"/>
</dbReference>
<evidence type="ECO:0000256" key="3">
    <source>
        <dbReference type="ARBA" id="ARBA00022840"/>
    </source>
</evidence>
<dbReference type="InterPro" id="IPR014721">
    <property type="entry name" value="Ribsml_uS5_D2-typ_fold_subgr"/>
</dbReference>
<dbReference type="GO" id="GO:0005524">
    <property type="term" value="F:ATP binding"/>
    <property type="evidence" value="ECO:0007669"/>
    <property type="project" value="UniProtKB-KW"/>
</dbReference>
<accession>A0A650ENT6</accession>
<dbReference type="Pfam" id="PF13335">
    <property type="entry name" value="Mg_chelatase_C"/>
    <property type="match status" value="1"/>
</dbReference>
<dbReference type="AlphaFoldDB" id="A0A650ENT6"/>
<evidence type="ECO:0000313" key="5">
    <source>
        <dbReference type="EMBL" id="QGT51102.1"/>
    </source>
</evidence>
<dbReference type="CDD" id="cd00009">
    <property type="entry name" value="AAA"/>
    <property type="match status" value="1"/>
</dbReference>
<keyword evidence="5" id="KW-0645">Protease</keyword>
<dbReference type="GO" id="GO:0008233">
    <property type="term" value="F:peptidase activity"/>
    <property type="evidence" value="ECO:0007669"/>
    <property type="project" value="UniProtKB-KW"/>
</dbReference>
<reference evidence="5" key="1">
    <citation type="journal article" date="2020" name="J. ISSAAS">
        <title>Lactobacilli and other gastrointestinal microbiota of Peromyscus leucopus, reservoir host for agents of Lyme disease and other zoonoses in North America.</title>
        <authorList>
            <person name="Milovic A."/>
            <person name="Bassam K."/>
            <person name="Shao H."/>
            <person name="Chatzistamou I."/>
            <person name="Tufts D.M."/>
            <person name="Diuk-Wasser M."/>
            <person name="Barbour A.G."/>
        </authorList>
    </citation>
    <scope>NUCLEOTIDE SEQUENCE</scope>
    <source>
        <strain evidence="5">LL40</strain>
    </source>
</reference>
<dbReference type="InterPro" id="IPR001208">
    <property type="entry name" value="MCM_dom"/>
</dbReference>
<evidence type="ECO:0000259" key="4">
    <source>
        <dbReference type="SMART" id="SM00382"/>
    </source>
</evidence>
<dbReference type="GO" id="GO:0006508">
    <property type="term" value="P:proteolysis"/>
    <property type="evidence" value="ECO:0007669"/>
    <property type="project" value="UniProtKB-KW"/>
</dbReference>
<dbReference type="Pfam" id="PF13541">
    <property type="entry name" value="ChlI"/>
    <property type="match status" value="1"/>
</dbReference>
<dbReference type="SMART" id="SM00382">
    <property type="entry name" value="AAA"/>
    <property type="match status" value="1"/>
</dbReference>
<protein>
    <submittedName>
        <fullName evidence="5">ATP-dependent protease</fullName>
    </submittedName>
</protein>
<dbReference type="InterPro" id="IPR000523">
    <property type="entry name" value="Mg_chelatse_chII-like_cat_dom"/>
</dbReference>
<dbReference type="Gene3D" id="3.40.50.300">
    <property type="entry name" value="P-loop containing nucleotide triphosphate hydrolases"/>
    <property type="match status" value="1"/>
</dbReference>
<dbReference type="InterPro" id="IPR003593">
    <property type="entry name" value="AAA+_ATPase"/>
</dbReference>
<keyword evidence="5" id="KW-0378">Hydrolase</keyword>
<comment type="similarity">
    <text evidence="1">Belongs to the Mg-chelatase subunits D/I family. ComM subfamily.</text>
</comment>
<evidence type="ECO:0000256" key="1">
    <source>
        <dbReference type="ARBA" id="ARBA00006354"/>
    </source>
</evidence>
<dbReference type="InterPro" id="IPR004482">
    <property type="entry name" value="Mg_chelat-rel"/>
</dbReference>
<dbReference type="Pfam" id="PF01078">
    <property type="entry name" value="Mg_chelatase"/>
    <property type="match status" value="1"/>
</dbReference>